<dbReference type="InterPro" id="IPR028994">
    <property type="entry name" value="Integrin_alpha_N"/>
</dbReference>
<feature type="chain" id="PRO_5013190149" description="Repeat domain-containing protein" evidence="1">
    <location>
        <begin position="21"/>
        <end position="229"/>
    </location>
</feature>
<protein>
    <recommendedName>
        <fullName evidence="4">Repeat domain-containing protein</fullName>
    </recommendedName>
</protein>
<dbReference type="Proteomes" id="UP000219042">
    <property type="component" value="Unassembled WGS sequence"/>
</dbReference>
<keyword evidence="1" id="KW-0732">Signal</keyword>
<keyword evidence="3" id="KW-1185">Reference proteome</keyword>
<dbReference type="InterPro" id="IPR058087">
    <property type="entry name" value="XAC2610_dom"/>
</dbReference>
<evidence type="ECO:0000313" key="3">
    <source>
        <dbReference type="Proteomes" id="UP000219042"/>
    </source>
</evidence>
<evidence type="ECO:0000256" key="1">
    <source>
        <dbReference type="SAM" id="SignalP"/>
    </source>
</evidence>
<proteinExistence type="predicted"/>
<feature type="signal peptide" evidence="1">
    <location>
        <begin position="1"/>
        <end position="20"/>
    </location>
</feature>
<dbReference type="AlphaFoldDB" id="A0A240E441"/>
<sequence>MILKLMIGIMCVGLFSIAQAESFLITDASQIYDVRIDVACEEDKCGGEAKIVLYQKGKTKVFQQFASEDLNFYLPEDRQPTLGETPMYGDQSGLMFGDFNFDGTEDIAIRSGNNGPYNGPSYEVYVYHKNRNKFVFSQELSDLTYENLGMFQVDPKRQRIITFSKGGCCYHAKREYAVLPQKGLVLVSESIEDAMRGDDQVAIIQRDLIRGRWKETVKLYPLKDIYPDN</sequence>
<accession>A0A240E441</accession>
<dbReference type="NCBIfam" id="NF047539">
    <property type="entry name" value="XAC2610_fam"/>
    <property type="match status" value="1"/>
</dbReference>
<name>A0A240E441_9GAMM</name>
<organism evidence="2 3">
    <name type="scientific">Acinetobacter puyangensis</name>
    <dbReference type="NCBI Taxonomy" id="1096779"/>
    <lineage>
        <taxon>Bacteria</taxon>
        <taxon>Pseudomonadati</taxon>
        <taxon>Pseudomonadota</taxon>
        <taxon>Gammaproteobacteria</taxon>
        <taxon>Moraxellales</taxon>
        <taxon>Moraxellaceae</taxon>
        <taxon>Acinetobacter</taxon>
    </lineage>
</organism>
<gene>
    <name evidence="2" type="ORF">SAMN05421731_101362</name>
</gene>
<evidence type="ECO:0000313" key="2">
    <source>
        <dbReference type="EMBL" id="SNX43326.1"/>
    </source>
</evidence>
<dbReference type="SUPFAM" id="SSF69318">
    <property type="entry name" value="Integrin alpha N-terminal domain"/>
    <property type="match status" value="1"/>
</dbReference>
<dbReference type="EMBL" id="OANT01000001">
    <property type="protein sequence ID" value="SNX43326.1"/>
    <property type="molecule type" value="Genomic_DNA"/>
</dbReference>
<evidence type="ECO:0008006" key="4">
    <source>
        <dbReference type="Google" id="ProtNLM"/>
    </source>
</evidence>
<reference evidence="3" key="1">
    <citation type="submission" date="2016-09" db="EMBL/GenBank/DDBJ databases">
        <authorList>
            <person name="Varghese N."/>
            <person name="Submissions S."/>
        </authorList>
    </citation>
    <scope>NUCLEOTIDE SEQUENCE [LARGE SCALE GENOMIC DNA]</scope>
    <source>
        <strain evidence="3">ANC 4466</strain>
    </source>
</reference>